<evidence type="ECO:0000313" key="4">
    <source>
        <dbReference type="EMBL" id="KAK1752356.1"/>
    </source>
</evidence>
<organism evidence="4 5">
    <name type="scientific">Echria macrotheca</name>
    <dbReference type="NCBI Taxonomy" id="438768"/>
    <lineage>
        <taxon>Eukaryota</taxon>
        <taxon>Fungi</taxon>
        <taxon>Dikarya</taxon>
        <taxon>Ascomycota</taxon>
        <taxon>Pezizomycotina</taxon>
        <taxon>Sordariomycetes</taxon>
        <taxon>Sordariomycetidae</taxon>
        <taxon>Sordariales</taxon>
        <taxon>Schizotheciaceae</taxon>
        <taxon>Echria</taxon>
    </lineage>
</organism>
<evidence type="ECO:0000256" key="2">
    <source>
        <dbReference type="SAM" id="MobiDB-lite"/>
    </source>
</evidence>
<feature type="region of interest" description="Disordered" evidence="2">
    <location>
        <begin position="689"/>
        <end position="710"/>
    </location>
</feature>
<evidence type="ECO:0000259" key="3">
    <source>
        <dbReference type="Pfam" id="PF14661"/>
    </source>
</evidence>
<accession>A0AAJ0B634</accession>
<comment type="caution">
    <text evidence="4">The sequence shown here is derived from an EMBL/GenBank/DDBJ whole genome shotgun (WGS) entry which is preliminary data.</text>
</comment>
<dbReference type="InterPro" id="IPR028163">
    <property type="entry name" value="HAUS_6_N"/>
</dbReference>
<feature type="domain" description="HAUS augmin-like complex subunit 6 N-terminal" evidence="3">
    <location>
        <begin position="52"/>
        <end position="285"/>
    </location>
</feature>
<reference evidence="4" key="1">
    <citation type="submission" date="2023-06" db="EMBL/GenBank/DDBJ databases">
        <title>Genome-scale phylogeny and comparative genomics of the fungal order Sordariales.</title>
        <authorList>
            <consortium name="Lawrence Berkeley National Laboratory"/>
            <person name="Hensen N."/>
            <person name="Bonometti L."/>
            <person name="Westerberg I."/>
            <person name="Brannstrom I.O."/>
            <person name="Guillou S."/>
            <person name="Cros-Aarteil S."/>
            <person name="Calhoun S."/>
            <person name="Haridas S."/>
            <person name="Kuo A."/>
            <person name="Mondo S."/>
            <person name="Pangilinan J."/>
            <person name="Riley R."/>
            <person name="Labutti K."/>
            <person name="Andreopoulos B."/>
            <person name="Lipzen A."/>
            <person name="Chen C."/>
            <person name="Yanf M."/>
            <person name="Daum C."/>
            <person name="Ng V."/>
            <person name="Clum A."/>
            <person name="Steindorff A."/>
            <person name="Ohm R."/>
            <person name="Martin F."/>
            <person name="Silar P."/>
            <person name="Natvig D."/>
            <person name="Lalanne C."/>
            <person name="Gautier V."/>
            <person name="Ament-Velasquez S.L."/>
            <person name="Kruys A."/>
            <person name="Hutchinson M.I."/>
            <person name="Powell A.J."/>
            <person name="Barry K."/>
            <person name="Miller A.N."/>
            <person name="Grigoriev I.V."/>
            <person name="Debuchy R."/>
            <person name="Gladieux P."/>
            <person name="Thoren M.H."/>
            <person name="Johannesson H."/>
        </authorList>
    </citation>
    <scope>NUCLEOTIDE SEQUENCE</scope>
    <source>
        <strain evidence="4">PSN4</strain>
    </source>
</reference>
<dbReference type="Pfam" id="PF14661">
    <property type="entry name" value="HAUS6_N"/>
    <property type="match status" value="1"/>
</dbReference>
<feature type="region of interest" description="Disordered" evidence="2">
    <location>
        <begin position="645"/>
        <end position="667"/>
    </location>
</feature>
<dbReference type="EMBL" id="MU839840">
    <property type="protein sequence ID" value="KAK1752356.1"/>
    <property type="molecule type" value="Genomic_DNA"/>
</dbReference>
<feature type="region of interest" description="Disordered" evidence="2">
    <location>
        <begin position="593"/>
        <end position="633"/>
    </location>
</feature>
<keyword evidence="1" id="KW-0175">Coiled coil</keyword>
<feature type="compositionally biased region" description="Polar residues" evidence="2">
    <location>
        <begin position="514"/>
        <end position="523"/>
    </location>
</feature>
<feature type="coiled-coil region" evidence="1">
    <location>
        <begin position="227"/>
        <end position="261"/>
    </location>
</feature>
<feature type="region of interest" description="Disordered" evidence="2">
    <location>
        <begin position="1"/>
        <end position="39"/>
    </location>
</feature>
<feature type="compositionally biased region" description="Basic and acidic residues" evidence="2">
    <location>
        <begin position="497"/>
        <end position="509"/>
    </location>
</feature>
<keyword evidence="5" id="KW-1185">Reference proteome</keyword>
<evidence type="ECO:0000313" key="5">
    <source>
        <dbReference type="Proteomes" id="UP001239445"/>
    </source>
</evidence>
<proteinExistence type="predicted"/>
<protein>
    <submittedName>
        <fullName evidence="4">HAUS augmin-like complex subunit 6 N-terminus-domain-containing protein</fullName>
    </submittedName>
</protein>
<gene>
    <name evidence="4" type="ORF">QBC47DRAFT_390333</name>
</gene>
<evidence type="ECO:0000256" key="1">
    <source>
        <dbReference type="SAM" id="Coils"/>
    </source>
</evidence>
<dbReference type="Proteomes" id="UP001239445">
    <property type="component" value="Unassembled WGS sequence"/>
</dbReference>
<feature type="compositionally biased region" description="Low complexity" evidence="2">
    <location>
        <begin position="524"/>
        <end position="535"/>
    </location>
</feature>
<feature type="region of interest" description="Disordered" evidence="2">
    <location>
        <begin position="437"/>
        <end position="580"/>
    </location>
</feature>
<name>A0AAJ0B634_9PEZI</name>
<feature type="compositionally biased region" description="Low complexity" evidence="2">
    <location>
        <begin position="10"/>
        <end position="39"/>
    </location>
</feature>
<sequence>MAHHGSSSLTRTRPARAPTTSRAPSSASSSSAVTAAQVPTATPTAVPNVSLFLTNLRLLDLDLHPDWPDISAATFGTRDAAQGQKKRIQCVEWALYHLFTLWDPDEARDKLQPFFPPLDQVQSINLRAALLRSLEHAKKNGALGRDAVVRKTMLDECKGERLEEVLAVFSSAVLKKLVAEQQLNERRHPSLAQTLALENRGYSGERTELITLALAYRASLRQGLDRKNAARARYNEFTELMELKERNIMRRKAQVETLQEQAKGKRDVSEDSKLDVWRTVRNNWSGNERWMEALLYGDSHARKDGVLSTPFDRVWRRVEAGRLADLESKSAGLLEQLDGRVKSQKERLERWQGFRQRLLGKSSTRLDTEKPRPTQKQKGVDLGFRVHETLHLGRMSPRKLPRNKPREIQEEYDELIRSLKTELADLSPRARQIPLFFQRPLGTETGDPSTANPEPEAISDISDLEDDPAPSQPLPTHREPVKTLEPVLRRTKTLLHHSFENDNHEEPRPLRRSATVQSRNSAFTSRRTPSLSPTRSPDKVPSPPMVQPSPQKSPTLSTRSPPRVIPISPERTPSPERPISPTQQLADQILASVNAASPSPMKKPRHTLSLAERTRLSMARRSSHTLNKSYLEDEDDLHELQSERLAAQRTPTVSIEPAEPTDGDGDGGYEDLVARTRRSMAGFEAAQKKAQLERRRSLRKSKQVQPSRTSGYFPAVDEEEQNTTLLLAEELMSGDVDQDAVFMSRPKIKTSPVGTPIKTSWMIDD</sequence>
<dbReference type="AlphaFoldDB" id="A0AAJ0B634"/>